<proteinExistence type="predicted"/>
<evidence type="ECO:0000313" key="2">
    <source>
        <dbReference type="Proteomes" id="UP001234202"/>
    </source>
</evidence>
<evidence type="ECO:0000313" key="1">
    <source>
        <dbReference type="EMBL" id="KAJ9125954.1"/>
    </source>
</evidence>
<reference evidence="1" key="1">
    <citation type="submission" date="2023-04" db="EMBL/GenBank/DDBJ databases">
        <title>Draft Genome sequencing of Naganishia species isolated from polar environments using Oxford Nanopore Technology.</title>
        <authorList>
            <person name="Leo P."/>
            <person name="Venkateswaran K."/>
        </authorList>
    </citation>
    <scope>NUCLEOTIDE SEQUENCE</scope>
    <source>
        <strain evidence="1">DBVPG 5303</strain>
    </source>
</reference>
<gene>
    <name evidence="1" type="ORF">QFC24_002739</name>
</gene>
<dbReference type="EMBL" id="JASBWV010000007">
    <property type="protein sequence ID" value="KAJ9125954.1"/>
    <property type="molecule type" value="Genomic_DNA"/>
</dbReference>
<accession>A0ACC2XRI7</accession>
<sequence length="641" mass="70974">MTERYGRTLSKLLKQQSRNLDTEIGHQQARFASLQEKIDSLSSRFIATDECVQQQSEAVSRTASELSELSTTIAGLQQQQLLSSFTSAVFKFTKRFEDVFSDLDQHKRTMTLLEQDMADLQDRTAWMVGSSRQDRLDQLDQEVTKSTKPSQVSIRTESTTARRPAHRNSYGISPSPSGGILPPKIQYFEETSASLERRIREHERLISDWMTAMEKRFPEQQARLTEHTDDDQQHPSADISADTSSYGHLDVQEIIELLEKKFKSVVTQSKNKFDIQEARIAALEKDVYKPAQQTLPVEDRLDNLEYDVGNTTDQLKELTTQMSDTVDGIGLLRNRLDNLRLDMKNTGKKGNELIDPASLQSMKRAIGLLEEHHNSAFTKSKELEDRIADIERAVDPTGFCHVQMTTRDADTLVALDVDSKEVPNVLSVTGLGLKQQIDELKADMLGIHTQMADRLRVINLFHIQPEQAPTDTSLASSIIAADSQWDIVDCKSDSGSPTTPPTPSSFSSDIEGVAIVRLPMVEIPAVLSSTHINNGAAEGVDITPSSSFRTVSFSALQSDTGDLNDRCPARAGASAPLVFPLGSINRIDATETVCGTVESSGSMSEESNRNEMDHSAKQATVLDDEATETFEYSPKSSPSVG</sequence>
<comment type="caution">
    <text evidence="1">The sequence shown here is derived from an EMBL/GenBank/DDBJ whole genome shotgun (WGS) entry which is preliminary data.</text>
</comment>
<name>A0ACC2XRI7_9TREE</name>
<keyword evidence="2" id="KW-1185">Reference proteome</keyword>
<dbReference type="Proteomes" id="UP001234202">
    <property type="component" value="Unassembled WGS sequence"/>
</dbReference>
<organism evidence="1 2">
    <name type="scientific">Naganishia onofrii</name>
    <dbReference type="NCBI Taxonomy" id="1851511"/>
    <lineage>
        <taxon>Eukaryota</taxon>
        <taxon>Fungi</taxon>
        <taxon>Dikarya</taxon>
        <taxon>Basidiomycota</taxon>
        <taxon>Agaricomycotina</taxon>
        <taxon>Tremellomycetes</taxon>
        <taxon>Filobasidiales</taxon>
        <taxon>Filobasidiaceae</taxon>
        <taxon>Naganishia</taxon>
    </lineage>
</organism>
<protein>
    <submittedName>
        <fullName evidence="1">Uncharacterized protein</fullName>
    </submittedName>
</protein>